<feature type="domain" description="Copper-fist" evidence="8">
    <location>
        <begin position="1"/>
        <end position="25"/>
    </location>
</feature>
<evidence type="ECO:0000256" key="2">
    <source>
        <dbReference type="ARBA" id="ARBA00022723"/>
    </source>
</evidence>
<dbReference type="InterPro" id="IPR036395">
    <property type="entry name" value="Cu_fist_DNA-bd_dom_sf"/>
</dbReference>
<dbReference type="Gene3D" id="3.90.430.10">
    <property type="entry name" value="Copper fist DNA-binding domain"/>
    <property type="match status" value="1"/>
</dbReference>
<dbReference type="SMART" id="SM01090">
    <property type="entry name" value="Copper-fist"/>
    <property type="match status" value="1"/>
</dbReference>
<name>A0A162ZL21_PHYB8</name>
<gene>
    <name evidence="9" type="ORF">PHYBLDRAFT_118415</name>
</gene>
<dbReference type="InterPro" id="IPR051763">
    <property type="entry name" value="Copper_Homeo_Regul"/>
</dbReference>
<dbReference type="GO" id="GO:0045944">
    <property type="term" value="P:positive regulation of transcription by RNA polymerase II"/>
    <property type="evidence" value="ECO:0007669"/>
    <property type="project" value="TreeGrafter"/>
</dbReference>
<dbReference type="VEuPathDB" id="FungiDB:PHYBLDRAFT_118415"/>
<dbReference type="SMART" id="SM00412">
    <property type="entry name" value="Cu_FIST"/>
    <property type="match status" value="1"/>
</dbReference>
<dbReference type="Pfam" id="PF00649">
    <property type="entry name" value="Copper-fist"/>
    <property type="match status" value="1"/>
</dbReference>
<keyword evidence="4" id="KW-0186">Copper</keyword>
<dbReference type="GO" id="GO:0006878">
    <property type="term" value="P:intracellular copper ion homeostasis"/>
    <property type="evidence" value="ECO:0007669"/>
    <property type="project" value="TreeGrafter"/>
</dbReference>
<dbReference type="PROSITE" id="PS50073">
    <property type="entry name" value="COPPER_FIST_2"/>
    <property type="match status" value="1"/>
</dbReference>
<accession>A0A162ZL21</accession>
<dbReference type="PANTHER" id="PTHR28088:SF5">
    <property type="entry name" value="TRANSCRIPTIONAL ACTIVATOR HAA1-RELATED"/>
    <property type="match status" value="1"/>
</dbReference>
<evidence type="ECO:0000256" key="6">
    <source>
        <dbReference type="ARBA" id="ARBA00023163"/>
    </source>
</evidence>
<evidence type="ECO:0000313" key="10">
    <source>
        <dbReference type="Proteomes" id="UP000077315"/>
    </source>
</evidence>
<evidence type="ECO:0000256" key="5">
    <source>
        <dbReference type="ARBA" id="ARBA00023015"/>
    </source>
</evidence>
<evidence type="ECO:0000256" key="7">
    <source>
        <dbReference type="ARBA" id="ARBA00023242"/>
    </source>
</evidence>
<dbReference type="GO" id="GO:0000981">
    <property type="term" value="F:DNA-binding transcription factor activity, RNA polymerase II-specific"/>
    <property type="evidence" value="ECO:0007669"/>
    <property type="project" value="TreeGrafter"/>
</dbReference>
<feature type="non-terminal residue" evidence="9">
    <location>
        <position position="1"/>
    </location>
</feature>
<dbReference type="GO" id="GO:0005634">
    <property type="term" value="C:nucleus"/>
    <property type="evidence" value="ECO:0007669"/>
    <property type="project" value="UniProtKB-SubCell"/>
</dbReference>
<dbReference type="RefSeq" id="XP_018285571.1">
    <property type="nucleotide sequence ID" value="XM_018428631.1"/>
</dbReference>
<keyword evidence="9" id="KW-0238">DNA-binding</keyword>
<keyword evidence="7" id="KW-0539">Nucleus</keyword>
<dbReference type="PANTHER" id="PTHR28088">
    <property type="entry name" value="TRANSCRIPTIONAL ACTIVATOR HAA1-RELATED"/>
    <property type="match status" value="1"/>
</dbReference>
<comment type="subcellular location">
    <subcellularLocation>
        <location evidence="1">Nucleus</location>
    </subcellularLocation>
</comment>
<dbReference type="SUPFAM" id="SSF57879">
    <property type="entry name" value="Zinc domain conserved in yeast copper-regulated transcription factors"/>
    <property type="match status" value="1"/>
</dbReference>
<dbReference type="InterPro" id="IPR001083">
    <property type="entry name" value="Cu_fist_DNA-bd_dom"/>
</dbReference>
<sequence>KGHRASHCNHVDRPLIEIKKKGRPMTQCQKCRELRVVRQLHVKCNCADTTGKKKE</sequence>
<keyword evidence="5" id="KW-0805">Transcription regulation</keyword>
<protein>
    <submittedName>
        <fullName evidence="9">Copper fist DNA-binding transcription factor</fullName>
    </submittedName>
</protein>
<keyword evidence="2" id="KW-0479">Metal-binding</keyword>
<dbReference type="AlphaFoldDB" id="A0A162ZL21"/>
<keyword evidence="3" id="KW-0862">Zinc</keyword>
<dbReference type="GeneID" id="28989537"/>
<dbReference type="OrthoDB" id="5600085at2759"/>
<dbReference type="Proteomes" id="UP000077315">
    <property type="component" value="Unassembled WGS sequence"/>
</dbReference>
<dbReference type="STRING" id="763407.A0A162ZL21"/>
<evidence type="ECO:0000259" key="8">
    <source>
        <dbReference type="PROSITE" id="PS50073"/>
    </source>
</evidence>
<reference evidence="10" key="1">
    <citation type="submission" date="2015-06" db="EMBL/GenBank/DDBJ databases">
        <title>Expansion of signal transduction pathways in fungi by whole-genome duplication.</title>
        <authorList>
            <consortium name="DOE Joint Genome Institute"/>
            <person name="Corrochano L.M."/>
            <person name="Kuo A."/>
            <person name="Marcet-Houben M."/>
            <person name="Polaino S."/>
            <person name="Salamov A."/>
            <person name="Villalobos J.M."/>
            <person name="Alvarez M.I."/>
            <person name="Avalos J."/>
            <person name="Benito E.P."/>
            <person name="Benoit I."/>
            <person name="Burger G."/>
            <person name="Camino L.P."/>
            <person name="Canovas D."/>
            <person name="Cerda-Olmedo E."/>
            <person name="Cheng J.-F."/>
            <person name="Dominguez A."/>
            <person name="Elias M."/>
            <person name="Eslava A.P."/>
            <person name="Glaser F."/>
            <person name="Grimwood J."/>
            <person name="Gutierrez G."/>
            <person name="Heitman J."/>
            <person name="Henrissat B."/>
            <person name="Iturriaga E.A."/>
            <person name="Lang B.F."/>
            <person name="Lavin J.L."/>
            <person name="Lee S."/>
            <person name="Li W."/>
            <person name="Lindquist E."/>
            <person name="Lopez-Garcia S."/>
            <person name="Luque E.M."/>
            <person name="Marcos A.T."/>
            <person name="Martin J."/>
            <person name="McCluskey K."/>
            <person name="Medina H.R."/>
            <person name="Miralles-Duran A."/>
            <person name="Miyazaki A."/>
            <person name="Munoz-Torres E."/>
            <person name="Oguiza J.A."/>
            <person name="Ohm R."/>
            <person name="Olmedo M."/>
            <person name="Orejas M."/>
            <person name="Ortiz-Castellanos L."/>
            <person name="Pisabarro A.G."/>
            <person name="Rodriguez-Romero J."/>
            <person name="Ruiz-Herrera J."/>
            <person name="Ruiz-Vazquez R."/>
            <person name="Sanz C."/>
            <person name="Schackwitz W."/>
            <person name="Schmutz J."/>
            <person name="Shahriari M."/>
            <person name="Shelest E."/>
            <person name="Silva-Franco F."/>
            <person name="Soanes D."/>
            <person name="Syed K."/>
            <person name="Tagua V.G."/>
            <person name="Talbot N.J."/>
            <person name="Thon M."/>
            <person name="De vries R.P."/>
            <person name="Wiebenga A."/>
            <person name="Yadav J.S."/>
            <person name="Braun E.L."/>
            <person name="Baker S."/>
            <person name="Garre V."/>
            <person name="Horwitz B."/>
            <person name="Torres-Martinez S."/>
            <person name="Idnurm A."/>
            <person name="Herrera-Estrella A."/>
            <person name="Gabaldon T."/>
            <person name="Grigoriev I.V."/>
        </authorList>
    </citation>
    <scope>NUCLEOTIDE SEQUENCE [LARGE SCALE GENOMIC DNA]</scope>
    <source>
        <strain evidence="10">NRRL 1555(-)</strain>
    </source>
</reference>
<dbReference type="EMBL" id="KV440999">
    <property type="protein sequence ID" value="OAD67531.1"/>
    <property type="molecule type" value="Genomic_DNA"/>
</dbReference>
<evidence type="ECO:0000256" key="3">
    <source>
        <dbReference type="ARBA" id="ARBA00022833"/>
    </source>
</evidence>
<dbReference type="GO" id="GO:0000978">
    <property type="term" value="F:RNA polymerase II cis-regulatory region sequence-specific DNA binding"/>
    <property type="evidence" value="ECO:0007669"/>
    <property type="project" value="TreeGrafter"/>
</dbReference>
<organism evidence="9 10">
    <name type="scientific">Phycomyces blakesleeanus (strain ATCC 8743b / DSM 1359 / FGSC 10004 / NBRC 33097 / NRRL 1555)</name>
    <dbReference type="NCBI Taxonomy" id="763407"/>
    <lineage>
        <taxon>Eukaryota</taxon>
        <taxon>Fungi</taxon>
        <taxon>Fungi incertae sedis</taxon>
        <taxon>Mucoromycota</taxon>
        <taxon>Mucoromycotina</taxon>
        <taxon>Mucoromycetes</taxon>
        <taxon>Mucorales</taxon>
        <taxon>Phycomycetaceae</taxon>
        <taxon>Phycomyces</taxon>
    </lineage>
</organism>
<evidence type="ECO:0000256" key="4">
    <source>
        <dbReference type="ARBA" id="ARBA00023008"/>
    </source>
</evidence>
<keyword evidence="10" id="KW-1185">Reference proteome</keyword>
<dbReference type="GO" id="GO:0006879">
    <property type="term" value="P:intracellular iron ion homeostasis"/>
    <property type="evidence" value="ECO:0007669"/>
    <property type="project" value="TreeGrafter"/>
</dbReference>
<dbReference type="InParanoid" id="A0A162ZL21"/>
<keyword evidence="6" id="KW-0804">Transcription</keyword>
<dbReference type="GO" id="GO:0005507">
    <property type="term" value="F:copper ion binding"/>
    <property type="evidence" value="ECO:0007669"/>
    <property type="project" value="InterPro"/>
</dbReference>
<evidence type="ECO:0000256" key="1">
    <source>
        <dbReference type="ARBA" id="ARBA00004123"/>
    </source>
</evidence>
<proteinExistence type="predicted"/>
<evidence type="ECO:0000313" key="9">
    <source>
        <dbReference type="EMBL" id="OAD67531.1"/>
    </source>
</evidence>